<evidence type="ECO:0000256" key="5">
    <source>
        <dbReference type="ARBA" id="ARBA00022723"/>
    </source>
</evidence>
<dbReference type="Gene3D" id="3.30.40.10">
    <property type="entry name" value="Zinc/RING finger domain, C3HC4 (zinc finger)"/>
    <property type="match status" value="3"/>
</dbReference>
<keyword evidence="9" id="KW-0156">Chromatin regulator</keyword>
<evidence type="ECO:0000256" key="11">
    <source>
        <dbReference type="ARBA" id="ARBA00052314"/>
    </source>
</evidence>
<dbReference type="OMA" id="SHGSCIT"/>
<comment type="caution">
    <text evidence="20">The sequence shown here is derived from an EMBL/GenBank/DDBJ whole genome shotgun (WGS) entry which is preliminary data.</text>
</comment>
<evidence type="ECO:0000256" key="13">
    <source>
        <dbReference type="PROSITE-ProRule" id="PRU00146"/>
    </source>
</evidence>
<dbReference type="PROSITE" id="PS51805">
    <property type="entry name" value="EPHD"/>
    <property type="match status" value="1"/>
</dbReference>
<evidence type="ECO:0000256" key="3">
    <source>
        <dbReference type="ARBA" id="ARBA00022679"/>
    </source>
</evidence>
<feature type="compositionally biased region" description="Low complexity" evidence="14">
    <location>
        <begin position="94"/>
        <end position="105"/>
    </location>
</feature>
<feature type="domain" description="PWWP" evidence="17">
    <location>
        <begin position="150"/>
        <end position="219"/>
    </location>
</feature>
<dbReference type="PROSITE" id="PS51566">
    <property type="entry name" value="SAM_MT43_TRX_MLL"/>
    <property type="match status" value="1"/>
</dbReference>
<dbReference type="GO" id="GO:0008168">
    <property type="term" value="F:methyltransferase activity"/>
    <property type="evidence" value="ECO:0007669"/>
    <property type="project" value="UniProtKB-KW"/>
</dbReference>
<feature type="domain" description="Post-SET" evidence="18">
    <location>
        <begin position="920"/>
        <end position="936"/>
    </location>
</feature>
<evidence type="ECO:0000256" key="12">
    <source>
        <dbReference type="ARBA" id="ARBA00054897"/>
    </source>
</evidence>
<dbReference type="Gene3D" id="2.30.30.140">
    <property type="match status" value="1"/>
</dbReference>
<evidence type="ECO:0000256" key="9">
    <source>
        <dbReference type="ARBA" id="ARBA00022853"/>
    </source>
</evidence>
<dbReference type="AlphaFoldDB" id="A0A0K9PJE7"/>
<dbReference type="InterPro" id="IPR001965">
    <property type="entry name" value="Znf_PHD"/>
</dbReference>
<feature type="domain" description="PHD-type" evidence="19">
    <location>
        <begin position="556"/>
        <end position="676"/>
    </location>
</feature>
<evidence type="ECO:0000256" key="7">
    <source>
        <dbReference type="ARBA" id="ARBA00022771"/>
    </source>
</evidence>
<dbReference type="Gene3D" id="2.170.270.10">
    <property type="entry name" value="SET domain"/>
    <property type="match status" value="1"/>
</dbReference>
<evidence type="ECO:0000259" key="18">
    <source>
        <dbReference type="PROSITE" id="PS50868"/>
    </source>
</evidence>
<dbReference type="InterPro" id="IPR025780">
    <property type="entry name" value="Hist-Lys_N-MeTrfase_ATX"/>
</dbReference>
<dbReference type="InterPro" id="IPR042011">
    <property type="entry name" value="ATX3/4/5_PHD"/>
</dbReference>
<comment type="subcellular location">
    <subcellularLocation>
        <location evidence="1">Nucleus</location>
    </subcellularLocation>
</comment>
<dbReference type="InterPro" id="IPR011011">
    <property type="entry name" value="Znf_FYVE_PHD"/>
</dbReference>
<keyword evidence="8" id="KW-0862">Zinc</keyword>
<keyword evidence="2 20" id="KW-0489">Methyltransferase</keyword>
<dbReference type="InterPro" id="IPR034732">
    <property type="entry name" value="EPHD"/>
</dbReference>
<protein>
    <submittedName>
        <fullName evidence="20">Histone-lysine N-methyltransferase</fullName>
    </submittedName>
</protein>
<comment type="catalytic activity">
    <reaction evidence="11">
        <text>L-lysyl-[histone] + S-adenosyl-L-methionine = N(6)-methyl-L-lysyl-[histone] + S-adenosyl-L-homocysteine + H(+)</text>
        <dbReference type="Rhea" id="RHEA:10024"/>
        <dbReference type="Rhea" id="RHEA-COMP:9845"/>
        <dbReference type="Rhea" id="RHEA-COMP:9846"/>
        <dbReference type="ChEBI" id="CHEBI:15378"/>
        <dbReference type="ChEBI" id="CHEBI:29969"/>
        <dbReference type="ChEBI" id="CHEBI:57856"/>
        <dbReference type="ChEBI" id="CHEBI:59789"/>
        <dbReference type="ChEBI" id="CHEBI:61929"/>
    </reaction>
</comment>
<dbReference type="GO" id="GO:0032259">
    <property type="term" value="P:methylation"/>
    <property type="evidence" value="ECO:0007669"/>
    <property type="project" value="UniProtKB-KW"/>
</dbReference>
<organism evidence="20 21">
    <name type="scientific">Zostera marina</name>
    <name type="common">Eelgrass</name>
    <dbReference type="NCBI Taxonomy" id="29655"/>
    <lineage>
        <taxon>Eukaryota</taxon>
        <taxon>Viridiplantae</taxon>
        <taxon>Streptophyta</taxon>
        <taxon>Embryophyta</taxon>
        <taxon>Tracheophyta</taxon>
        <taxon>Spermatophyta</taxon>
        <taxon>Magnoliopsida</taxon>
        <taxon>Liliopsida</taxon>
        <taxon>Zosteraceae</taxon>
        <taxon>Zostera</taxon>
    </lineage>
</organism>
<dbReference type="PROSITE" id="PS50016">
    <property type="entry name" value="ZF_PHD_2"/>
    <property type="match status" value="2"/>
</dbReference>
<dbReference type="PANTHER" id="PTHR13793">
    <property type="entry name" value="PHD FINGER PROTEINS"/>
    <property type="match status" value="1"/>
</dbReference>
<dbReference type="SUPFAM" id="SSF57903">
    <property type="entry name" value="FYVE/PHD zinc finger"/>
    <property type="match status" value="2"/>
</dbReference>
<dbReference type="SMART" id="SM00317">
    <property type="entry name" value="SET"/>
    <property type="match status" value="1"/>
</dbReference>
<dbReference type="STRING" id="29655.A0A0K9PJE7"/>
<dbReference type="CDD" id="cd20143">
    <property type="entry name" value="PWWP_AtATX3-like"/>
    <property type="match status" value="1"/>
</dbReference>
<evidence type="ECO:0000259" key="16">
    <source>
        <dbReference type="PROSITE" id="PS50280"/>
    </source>
</evidence>
<dbReference type="GO" id="GO:0006325">
    <property type="term" value="P:chromatin organization"/>
    <property type="evidence" value="ECO:0007669"/>
    <property type="project" value="UniProtKB-KW"/>
</dbReference>
<dbReference type="OrthoDB" id="308383at2759"/>
<evidence type="ECO:0000259" key="17">
    <source>
        <dbReference type="PROSITE" id="PS50812"/>
    </source>
</evidence>
<evidence type="ECO:0000256" key="2">
    <source>
        <dbReference type="ARBA" id="ARBA00022603"/>
    </source>
</evidence>
<evidence type="ECO:0000259" key="19">
    <source>
        <dbReference type="PROSITE" id="PS51805"/>
    </source>
</evidence>
<dbReference type="InterPro" id="IPR000313">
    <property type="entry name" value="PWWP_dom"/>
</dbReference>
<dbReference type="Pfam" id="PF00628">
    <property type="entry name" value="PHD"/>
    <property type="match status" value="1"/>
</dbReference>
<keyword evidence="21" id="KW-1185">Reference proteome</keyword>
<comment type="function">
    <text evidence="12">Histone methyltransferase.</text>
</comment>
<evidence type="ECO:0000256" key="10">
    <source>
        <dbReference type="ARBA" id="ARBA00023242"/>
    </source>
</evidence>
<dbReference type="SUPFAM" id="SSF63748">
    <property type="entry name" value="Tudor/PWWP/MBT"/>
    <property type="match status" value="1"/>
</dbReference>
<feature type="domain" description="PHD-type" evidence="15">
    <location>
        <begin position="317"/>
        <end position="373"/>
    </location>
</feature>
<feature type="region of interest" description="Disordered" evidence="14">
    <location>
        <begin position="93"/>
        <end position="116"/>
    </location>
</feature>
<dbReference type="EMBL" id="LFYR01000791">
    <property type="protein sequence ID" value="KMZ69081.1"/>
    <property type="molecule type" value="Genomic_DNA"/>
</dbReference>
<dbReference type="InterPro" id="IPR050701">
    <property type="entry name" value="Histone_Mod_Regulator"/>
</dbReference>
<keyword evidence="7 13" id="KW-0863">Zinc-finger</keyword>
<evidence type="ECO:0000256" key="14">
    <source>
        <dbReference type="SAM" id="MobiDB-lite"/>
    </source>
</evidence>
<keyword evidence="5" id="KW-0479">Metal-binding</keyword>
<dbReference type="PROSITE" id="PS50280">
    <property type="entry name" value="SET"/>
    <property type="match status" value="1"/>
</dbReference>
<dbReference type="InterPro" id="IPR013083">
    <property type="entry name" value="Znf_RING/FYVE/PHD"/>
</dbReference>
<dbReference type="Proteomes" id="UP000036987">
    <property type="component" value="Unassembled WGS sequence"/>
</dbReference>
<reference evidence="21" key="1">
    <citation type="journal article" date="2016" name="Nature">
        <title>The genome of the seagrass Zostera marina reveals angiosperm adaptation to the sea.</title>
        <authorList>
            <person name="Olsen J.L."/>
            <person name="Rouze P."/>
            <person name="Verhelst B."/>
            <person name="Lin Y.-C."/>
            <person name="Bayer T."/>
            <person name="Collen J."/>
            <person name="Dattolo E."/>
            <person name="De Paoli E."/>
            <person name="Dittami S."/>
            <person name="Maumus F."/>
            <person name="Michel G."/>
            <person name="Kersting A."/>
            <person name="Lauritano C."/>
            <person name="Lohaus R."/>
            <person name="Toepel M."/>
            <person name="Tonon T."/>
            <person name="Vanneste K."/>
            <person name="Amirebrahimi M."/>
            <person name="Brakel J."/>
            <person name="Bostroem C."/>
            <person name="Chovatia M."/>
            <person name="Grimwood J."/>
            <person name="Jenkins J.W."/>
            <person name="Jueterbock A."/>
            <person name="Mraz A."/>
            <person name="Stam W.T."/>
            <person name="Tice H."/>
            <person name="Bornberg-Bauer E."/>
            <person name="Green P.J."/>
            <person name="Pearson G.A."/>
            <person name="Procaccini G."/>
            <person name="Duarte C.M."/>
            <person name="Schmutz J."/>
            <person name="Reusch T.B.H."/>
            <person name="Van de Peer Y."/>
        </authorList>
    </citation>
    <scope>NUCLEOTIDE SEQUENCE [LARGE SCALE GENOMIC DNA]</scope>
    <source>
        <strain evidence="21">cv. Finnish</strain>
    </source>
</reference>
<feature type="domain" description="PHD-type" evidence="15">
    <location>
        <begin position="510"/>
        <end position="561"/>
    </location>
</feature>
<dbReference type="SUPFAM" id="SSF82199">
    <property type="entry name" value="SET domain"/>
    <property type="match status" value="1"/>
</dbReference>
<dbReference type="CDD" id="cd15517">
    <property type="entry name" value="PHD_TCF19_like"/>
    <property type="match status" value="1"/>
</dbReference>
<evidence type="ECO:0000256" key="6">
    <source>
        <dbReference type="ARBA" id="ARBA00022737"/>
    </source>
</evidence>
<dbReference type="Pfam" id="PF13832">
    <property type="entry name" value="zf-HC5HC2H_2"/>
    <property type="match status" value="1"/>
</dbReference>
<dbReference type="GO" id="GO:0008270">
    <property type="term" value="F:zinc ion binding"/>
    <property type="evidence" value="ECO:0007669"/>
    <property type="project" value="UniProtKB-KW"/>
</dbReference>
<dbReference type="PROSITE" id="PS50812">
    <property type="entry name" value="PWWP"/>
    <property type="match status" value="1"/>
</dbReference>
<evidence type="ECO:0000259" key="15">
    <source>
        <dbReference type="PROSITE" id="PS50016"/>
    </source>
</evidence>
<dbReference type="FunFam" id="2.170.270.10:FF:000058">
    <property type="entry name" value="Histone-lysine N-methyltransferase"/>
    <property type="match status" value="1"/>
</dbReference>
<dbReference type="CDD" id="cd15495">
    <property type="entry name" value="PHD_ATX3_4_5_like"/>
    <property type="match status" value="1"/>
</dbReference>
<evidence type="ECO:0000256" key="1">
    <source>
        <dbReference type="ARBA" id="ARBA00004123"/>
    </source>
</evidence>
<dbReference type="InterPro" id="IPR001214">
    <property type="entry name" value="SET_dom"/>
</dbReference>
<proteinExistence type="predicted"/>
<dbReference type="SMART" id="SM00249">
    <property type="entry name" value="PHD"/>
    <property type="match status" value="3"/>
</dbReference>
<accession>A0A0K9PJE7</accession>
<dbReference type="InterPro" id="IPR046341">
    <property type="entry name" value="SET_dom_sf"/>
</dbReference>
<dbReference type="InterPro" id="IPR019787">
    <property type="entry name" value="Znf_PHD-finger"/>
</dbReference>
<keyword evidence="3 20" id="KW-0808">Transferase</keyword>
<dbReference type="Pfam" id="PF00855">
    <property type="entry name" value="PWWP"/>
    <property type="match status" value="1"/>
</dbReference>
<dbReference type="PROSITE" id="PS50868">
    <property type="entry name" value="POST_SET"/>
    <property type="match status" value="1"/>
</dbReference>
<gene>
    <name evidence="20" type="ORF">ZOSMA_222G00260</name>
</gene>
<dbReference type="InterPro" id="IPR003616">
    <property type="entry name" value="Post-SET_dom"/>
</dbReference>
<evidence type="ECO:0000256" key="4">
    <source>
        <dbReference type="ARBA" id="ARBA00022691"/>
    </source>
</evidence>
<evidence type="ECO:0000256" key="8">
    <source>
        <dbReference type="ARBA" id="ARBA00022833"/>
    </source>
</evidence>
<feature type="domain" description="SET" evidence="16">
    <location>
        <begin position="794"/>
        <end position="911"/>
    </location>
</feature>
<evidence type="ECO:0000313" key="20">
    <source>
        <dbReference type="EMBL" id="KMZ69081.1"/>
    </source>
</evidence>
<dbReference type="CDD" id="cd10518">
    <property type="entry name" value="SET_SETD1-like"/>
    <property type="match status" value="1"/>
</dbReference>
<keyword evidence="6" id="KW-0677">Repeat</keyword>
<dbReference type="SMART" id="SM00293">
    <property type="entry name" value="PWWP"/>
    <property type="match status" value="1"/>
</dbReference>
<dbReference type="Pfam" id="PF00856">
    <property type="entry name" value="SET"/>
    <property type="match status" value="1"/>
</dbReference>
<dbReference type="Pfam" id="PF13831">
    <property type="entry name" value="PHD_2"/>
    <property type="match status" value="1"/>
</dbReference>
<dbReference type="FunFam" id="3.30.40.10:FF:000464">
    <property type="entry name" value="Histone-lysine N-methyltransferase"/>
    <property type="match status" value="1"/>
</dbReference>
<dbReference type="PANTHER" id="PTHR13793:SF132">
    <property type="entry name" value="HISTONE-LYSINE N-METHYLTRANSFERASE ATX5"/>
    <property type="match status" value="1"/>
</dbReference>
<sequence>MKSEMGCLKRCRNDNGGDECDDSDAAAVVVQQQSPEMSTKIGQTNALSSRLGDSLMVFSRKRKKLNSSMLEVSEVESGFKQVDKKNGYFPCNDSSSPRSCLSLSSAPKSLGKPDERDSRFNKCCVYVRGYSHKEFFQRKKDLFLLEDFKCGDVVWAKAGNRFPAWPAIVIDPTQQAPAIVLSSCIPAAHCVMFFGYSEHGRGRDYAWVKQGMIFPFIDNIDRFQGQTDLQKSKPSAFRMAIEEAFLVENGFMETQTEVQEVTGSNQDECQSKVEAVKKPFSYCESCGLDFPSKITKKARIGSEQLLCRRCTKLLKAKQYCGICKKIWHHSDSGHWVCCDGCQVWIHAECDKINPNSLKDLEKCEYFCPDCKGKLNNSPLNTKKELSKPRDNRDVTIASQNTCPNSIPVVCCGVNGLYLPSQHVIICLCGSCGKEKKTLSVWELHTGSRSKKWKVSVKVKSSLMPLGKWLETNNEFGHLYGSKNVSSKDKKQNLLALLQEKYNPVVAKWTTERCAVCRWVADWDYNKIIICNRCQIAVHQECYGAKNVHNFTSWLCRACESETPQTKLRCCLCALKPTNVDGLWVHITCAWFQPEMSFSSDECMEPAVGILNIPPLYFTKTCVICKEIHGSCTQCHTCSTYYHTMCASRAGYRMELRILKKNGRHVTKMISYCSHHRTPDPDAFLTVHTPDGVFSSRGLIGKNEKSGSRLIRKEITHEPDIQPPPASSSVARSRAYKKIENKRSGHEAIAHHLRGYCLHSPVEINALNGQMEQRTPSTFLTFRDRLHYLQATEKGRVCFGKSGIHGWGLFARRNIQEGEMVMEYRGEQIRRSVADLREAQYRREGKDCYLFKISEEVVIDATNKGNIARLINHSCAPNCYARIMSVGEDESRIVLIAKKDVSGGDELTYDYKFEVGEDDECKVQCLCRSSSCRKFMN</sequence>
<dbReference type="GO" id="GO:0048188">
    <property type="term" value="C:Set1C/COMPASS complex"/>
    <property type="evidence" value="ECO:0007669"/>
    <property type="project" value="UniProtKB-ARBA"/>
</dbReference>
<name>A0A0K9PJE7_ZOSMR</name>
<evidence type="ECO:0000313" key="21">
    <source>
        <dbReference type="Proteomes" id="UP000036987"/>
    </source>
</evidence>
<feature type="region of interest" description="Disordered" evidence="14">
    <location>
        <begin position="713"/>
        <end position="733"/>
    </location>
</feature>
<dbReference type="GO" id="GO:0006357">
    <property type="term" value="P:regulation of transcription by RNA polymerase II"/>
    <property type="evidence" value="ECO:0000318"/>
    <property type="project" value="GO_Central"/>
</dbReference>
<keyword evidence="4" id="KW-0949">S-adenosyl-L-methionine</keyword>
<keyword evidence="10" id="KW-0539">Nucleus</keyword>